<dbReference type="STRING" id="62062.ENSHHUP00000045795"/>
<keyword evidence="7" id="KW-0963">Cytoplasm</keyword>
<dbReference type="GeneTree" id="ENSGT00390000003058"/>
<evidence type="ECO:0000256" key="9">
    <source>
        <dbReference type="ARBA" id="ARBA00022927"/>
    </source>
</evidence>
<keyword evidence="16" id="KW-1185">Reference proteome</keyword>
<evidence type="ECO:0000256" key="10">
    <source>
        <dbReference type="ARBA" id="ARBA00023136"/>
    </source>
</evidence>
<evidence type="ECO:0000256" key="7">
    <source>
        <dbReference type="ARBA" id="ARBA00022490"/>
    </source>
</evidence>
<evidence type="ECO:0000256" key="13">
    <source>
        <dbReference type="ARBA" id="ARBA00023329"/>
    </source>
</evidence>
<keyword evidence="13" id="KW-0968">Cytoplasmic vesicle</keyword>
<dbReference type="Gene3D" id="1.10.510.10">
    <property type="entry name" value="Transferase(Phosphotransferase) domain 1"/>
    <property type="match status" value="1"/>
</dbReference>
<dbReference type="GO" id="GO:0051639">
    <property type="term" value="P:actin filament network formation"/>
    <property type="evidence" value="ECO:0007669"/>
    <property type="project" value="TreeGrafter"/>
</dbReference>
<proteinExistence type="inferred from homology"/>
<dbReference type="AlphaFoldDB" id="A0A4W5N8D4"/>
<dbReference type="Proteomes" id="UP000314982">
    <property type="component" value="Unassembled WGS sequence"/>
</dbReference>
<dbReference type="PROSITE" id="PS51377">
    <property type="entry name" value="KIND"/>
    <property type="match status" value="1"/>
</dbReference>
<dbReference type="CDD" id="cd22065">
    <property type="entry name" value="WH2_Spire_1-2_r1"/>
    <property type="match status" value="1"/>
</dbReference>
<dbReference type="Pfam" id="PF16474">
    <property type="entry name" value="KIND"/>
    <property type="match status" value="1"/>
</dbReference>
<evidence type="ECO:0000259" key="14">
    <source>
        <dbReference type="PROSITE" id="PS51377"/>
    </source>
</evidence>
<evidence type="ECO:0000256" key="11">
    <source>
        <dbReference type="ARBA" id="ARBA00023203"/>
    </source>
</evidence>
<reference evidence="16" key="1">
    <citation type="submission" date="2018-06" db="EMBL/GenBank/DDBJ databases">
        <title>Genome assembly of Danube salmon.</title>
        <authorList>
            <person name="Macqueen D.J."/>
            <person name="Gundappa M.K."/>
        </authorList>
    </citation>
    <scope>NUCLEOTIDE SEQUENCE [LARGE SCALE GENOMIC DNA]</scope>
</reference>
<evidence type="ECO:0000256" key="2">
    <source>
        <dbReference type="ARBA" id="ARBA00004245"/>
    </source>
</evidence>
<dbReference type="GO" id="GO:0051295">
    <property type="term" value="P:establishment of meiotic spindle localization"/>
    <property type="evidence" value="ECO:0007669"/>
    <property type="project" value="TreeGrafter"/>
</dbReference>
<dbReference type="InterPro" id="IPR029901">
    <property type="entry name" value="Spire"/>
</dbReference>
<keyword evidence="11" id="KW-0009">Actin-binding</keyword>
<keyword evidence="9" id="KW-0653">Protein transport</keyword>
<sequence>MICVTILSVCDLVLRPSSLQLCTSHLPSPSDAPNHYQAVCRALYAETRELRTFLEKIKSAKENLRQMEGDAGEEPVRDFNELQNADWAKFWMQVMGDLRNGVKLKKVQERQYSPLPTEFQLSPYEMLMDAIRFKRYKLRNVMVRDLNMENIAVGVLEGR</sequence>
<evidence type="ECO:0000256" key="8">
    <source>
        <dbReference type="ARBA" id="ARBA00022737"/>
    </source>
</evidence>
<keyword evidence="6" id="KW-1003">Cell membrane</keyword>
<organism evidence="15 16">
    <name type="scientific">Hucho hucho</name>
    <name type="common">huchen</name>
    <dbReference type="NCBI Taxonomy" id="62062"/>
    <lineage>
        <taxon>Eukaryota</taxon>
        <taxon>Metazoa</taxon>
        <taxon>Chordata</taxon>
        <taxon>Craniata</taxon>
        <taxon>Vertebrata</taxon>
        <taxon>Euteleostomi</taxon>
        <taxon>Actinopterygii</taxon>
        <taxon>Neopterygii</taxon>
        <taxon>Teleostei</taxon>
        <taxon>Protacanthopterygii</taxon>
        <taxon>Salmoniformes</taxon>
        <taxon>Salmonidae</taxon>
        <taxon>Salmoninae</taxon>
        <taxon>Hucho</taxon>
    </lineage>
</organism>
<comment type="similarity">
    <text evidence="4">Belongs to the spire family.</text>
</comment>
<comment type="subcellular location">
    <subcellularLocation>
        <location evidence="3">Cell membrane</location>
        <topology evidence="3">Peripheral membrane protein</topology>
        <orientation evidence="3">Cytoplasmic side</orientation>
    </subcellularLocation>
    <subcellularLocation>
        <location evidence="2">Cytoplasm</location>
        <location evidence="2">Cytoskeleton</location>
    </subcellularLocation>
    <subcellularLocation>
        <location evidence="1">Cytoplasmic vesicle membrane</location>
        <topology evidence="1">Peripheral membrane protein</topology>
        <orientation evidence="1">Cytoplasmic side</orientation>
    </subcellularLocation>
</comment>
<dbReference type="GO" id="GO:0005856">
    <property type="term" value="C:cytoskeleton"/>
    <property type="evidence" value="ECO:0007669"/>
    <property type="project" value="UniProtKB-SubCell"/>
</dbReference>
<dbReference type="GO" id="GO:0048193">
    <property type="term" value="P:Golgi vesicle transport"/>
    <property type="evidence" value="ECO:0007669"/>
    <property type="project" value="TreeGrafter"/>
</dbReference>
<evidence type="ECO:0000256" key="6">
    <source>
        <dbReference type="ARBA" id="ARBA00022475"/>
    </source>
</evidence>
<dbReference type="GO" id="GO:0005938">
    <property type="term" value="C:cell cortex"/>
    <property type="evidence" value="ECO:0007669"/>
    <property type="project" value="TreeGrafter"/>
</dbReference>
<dbReference type="Ensembl" id="ENSHHUT00000047487.1">
    <property type="protein sequence ID" value="ENSHHUP00000045795.1"/>
    <property type="gene ID" value="ENSHHUG00000027936.1"/>
</dbReference>
<accession>A0A4W5N8D4</accession>
<evidence type="ECO:0000256" key="1">
    <source>
        <dbReference type="ARBA" id="ARBA00004180"/>
    </source>
</evidence>
<dbReference type="GO" id="GO:0015031">
    <property type="term" value="P:protein transport"/>
    <property type="evidence" value="ECO:0007669"/>
    <property type="project" value="UniProtKB-KW"/>
</dbReference>
<dbReference type="GO" id="GO:0045010">
    <property type="term" value="P:actin nucleation"/>
    <property type="evidence" value="ECO:0007669"/>
    <property type="project" value="InterPro"/>
</dbReference>
<keyword evidence="10" id="KW-0472">Membrane</keyword>
<dbReference type="GO" id="GO:0036089">
    <property type="term" value="P:cleavage furrow formation"/>
    <property type="evidence" value="ECO:0007669"/>
    <property type="project" value="TreeGrafter"/>
</dbReference>
<dbReference type="GO" id="GO:0030041">
    <property type="term" value="P:actin filament polymerization"/>
    <property type="evidence" value="ECO:0007669"/>
    <property type="project" value="TreeGrafter"/>
</dbReference>
<feature type="domain" description="KIND" evidence="14">
    <location>
        <begin position="1"/>
        <end position="50"/>
    </location>
</feature>
<dbReference type="InterPro" id="IPR011019">
    <property type="entry name" value="KIND_dom"/>
</dbReference>
<dbReference type="GO" id="GO:0008017">
    <property type="term" value="F:microtubule binding"/>
    <property type="evidence" value="ECO:0007669"/>
    <property type="project" value="TreeGrafter"/>
</dbReference>
<evidence type="ECO:0000256" key="5">
    <source>
        <dbReference type="ARBA" id="ARBA00022448"/>
    </source>
</evidence>
<keyword evidence="8" id="KW-0677">Repeat</keyword>
<evidence type="ECO:0000256" key="12">
    <source>
        <dbReference type="ARBA" id="ARBA00023212"/>
    </source>
</evidence>
<name>A0A4W5N8D4_9TELE</name>
<evidence type="ECO:0000256" key="3">
    <source>
        <dbReference type="ARBA" id="ARBA00004413"/>
    </source>
</evidence>
<dbReference type="PANTHER" id="PTHR21345">
    <property type="entry name" value="SPIRE"/>
    <property type="match status" value="1"/>
</dbReference>
<keyword evidence="12" id="KW-0206">Cytoskeleton</keyword>
<dbReference type="GO" id="GO:0030659">
    <property type="term" value="C:cytoplasmic vesicle membrane"/>
    <property type="evidence" value="ECO:0007669"/>
    <property type="project" value="UniProtKB-SubCell"/>
</dbReference>
<protein>
    <recommendedName>
        <fullName evidence="14">KIND domain-containing protein</fullName>
    </recommendedName>
</protein>
<reference evidence="15" key="3">
    <citation type="submission" date="2025-09" db="UniProtKB">
        <authorList>
            <consortium name="Ensembl"/>
        </authorList>
    </citation>
    <scope>IDENTIFICATION</scope>
</reference>
<evidence type="ECO:0000256" key="4">
    <source>
        <dbReference type="ARBA" id="ARBA00010956"/>
    </source>
</evidence>
<dbReference type="PANTHER" id="PTHR21345:SF8">
    <property type="entry name" value="PROTEIN SPIRE HOMOLOG 1"/>
    <property type="match status" value="1"/>
</dbReference>
<dbReference type="GO" id="GO:0003779">
    <property type="term" value="F:actin binding"/>
    <property type="evidence" value="ECO:0007669"/>
    <property type="project" value="UniProtKB-KW"/>
</dbReference>
<evidence type="ECO:0000313" key="15">
    <source>
        <dbReference type="Ensembl" id="ENSHHUP00000045795.1"/>
    </source>
</evidence>
<dbReference type="GO" id="GO:0040038">
    <property type="term" value="P:polar body extrusion after meiotic divisions"/>
    <property type="evidence" value="ECO:0007669"/>
    <property type="project" value="TreeGrafter"/>
</dbReference>
<evidence type="ECO:0000313" key="16">
    <source>
        <dbReference type="Proteomes" id="UP000314982"/>
    </source>
</evidence>
<dbReference type="GO" id="GO:0005886">
    <property type="term" value="C:plasma membrane"/>
    <property type="evidence" value="ECO:0007669"/>
    <property type="project" value="UniProtKB-SubCell"/>
</dbReference>
<keyword evidence="5" id="KW-0813">Transport</keyword>
<reference evidence="15" key="2">
    <citation type="submission" date="2025-08" db="UniProtKB">
        <authorList>
            <consortium name="Ensembl"/>
        </authorList>
    </citation>
    <scope>IDENTIFICATION</scope>
</reference>